<evidence type="ECO:0000259" key="4">
    <source>
        <dbReference type="Pfam" id="PF14214"/>
    </source>
</evidence>
<dbReference type="InterPro" id="IPR049163">
    <property type="entry name" value="Pif1-like_2B_dom"/>
</dbReference>
<feature type="compositionally biased region" description="Basic and acidic residues" evidence="2">
    <location>
        <begin position="111"/>
        <end position="120"/>
    </location>
</feature>
<keyword evidence="1" id="KW-0347">Helicase</keyword>
<dbReference type="PANTHER" id="PTHR10492">
    <property type="match status" value="1"/>
</dbReference>
<gene>
    <name evidence="6" type="ORF">ANCDUO_22414</name>
</gene>
<keyword evidence="7" id="KW-1185">Reference proteome</keyword>
<feature type="compositionally biased region" description="Basic and acidic residues" evidence="2">
    <location>
        <begin position="79"/>
        <end position="97"/>
    </location>
</feature>
<keyword evidence="1" id="KW-0067">ATP-binding</keyword>
<dbReference type="SUPFAM" id="SSF52540">
    <property type="entry name" value="P-loop containing nucleoside triphosphate hydrolases"/>
    <property type="match status" value="2"/>
</dbReference>
<keyword evidence="1" id="KW-0233">DNA recombination</keyword>
<dbReference type="GO" id="GO:0005524">
    <property type="term" value="F:ATP binding"/>
    <property type="evidence" value="ECO:0007669"/>
    <property type="project" value="UniProtKB-KW"/>
</dbReference>
<proteinExistence type="inferred from homology"/>
<keyword evidence="1" id="KW-0227">DNA damage</keyword>
<dbReference type="Pfam" id="PF05970">
    <property type="entry name" value="PIF1"/>
    <property type="match status" value="1"/>
</dbReference>
<dbReference type="InterPro" id="IPR025476">
    <property type="entry name" value="Helitron_helicase-like"/>
</dbReference>
<organism evidence="6 7">
    <name type="scientific">Ancylostoma duodenale</name>
    <dbReference type="NCBI Taxonomy" id="51022"/>
    <lineage>
        <taxon>Eukaryota</taxon>
        <taxon>Metazoa</taxon>
        <taxon>Ecdysozoa</taxon>
        <taxon>Nematoda</taxon>
        <taxon>Chromadorea</taxon>
        <taxon>Rhabditida</taxon>
        <taxon>Rhabditina</taxon>
        <taxon>Rhabditomorpha</taxon>
        <taxon>Strongyloidea</taxon>
        <taxon>Ancylostomatidae</taxon>
        <taxon>Ancylostomatinae</taxon>
        <taxon>Ancylostoma</taxon>
    </lineage>
</organism>
<dbReference type="Pfam" id="PF21530">
    <property type="entry name" value="Pif1_2B_dom"/>
    <property type="match status" value="1"/>
</dbReference>
<dbReference type="EC" id="5.6.2.3" evidence="1"/>
<dbReference type="GO" id="GO:0006281">
    <property type="term" value="P:DNA repair"/>
    <property type="evidence" value="ECO:0007669"/>
    <property type="project" value="UniProtKB-KW"/>
</dbReference>
<dbReference type="OrthoDB" id="5864836at2759"/>
<name>A0A0C2FFX6_9BILA</name>
<keyword evidence="1" id="KW-0234">DNA repair</keyword>
<keyword evidence="1" id="KW-0378">Hydrolase</keyword>
<feature type="compositionally biased region" description="Basic and acidic residues" evidence="2">
    <location>
        <begin position="165"/>
        <end position="198"/>
    </location>
</feature>
<comment type="cofactor">
    <cofactor evidence="1">
        <name>Mg(2+)</name>
        <dbReference type="ChEBI" id="CHEBI:18420"/>
    </cofactor>
</comment>
<dbReference type="Gene3D" id="3.40.50.300">
    <property type="entry name" value="P-loop containing nucleotide triphosphate hydrolases"/>
    <property type="match status" value="1"/>
</dbReference>
<dbReference type="GO" id="GO:0000723">
    <property type="term" value="P:telomere maintenance"/>
    <property type="evidence" value="ECO:0007669"/>
    <property type="project" value="InterPro"/>
</dbReference>
<dbReference type="EMBL" id="KN767602">
    <property type="protein sequence ID" value="KIH47525.1"/>
    <property type="molecule type" value="Genomic_DNA"/>
</dbReference>
<dbReference type="GO" id="GO:0043139">
    <property type="term" value="F:5'-3' DNA helicase activity"/>
    <property type="evidence" value="ECO:0007669"/>
    <property type="project" value="UniProtKB-EC"/>
</dbReference>
<feature type="compositionally biased region" description="Basic and acidic residues" evidence="2">
    <location>
        <begin position="30"/>
        <end position="51"/>
    </location>
</feature>
<dbReference type="Pfam" id="PF14214">
    <property type="entry name" value="Helitron_like_N"/>
    <property type="match status" value="1"/>
</dbReference>
<dbReference type="Proteomes" id="UP000054047">
    <property type="component" value="Unassembled WGS sequence"/>
</dbReference>
<evidence type="ECO:0000259" key="3">
    <source>
        <dbReference type="Pfam" id="PF05970"/>
    </source>
</evidence>
<feature type="compositionally biased region" description="Basic and acidic residues" evidence="2">
    <location>
        <begin position="134"/>
        <end position="152"/>
    </location>
</feature>
<comment type="catalytic activity">
    <reaction evidence="1">
        <text>ATP + H2O = ADP + phosphate + H(+)</text>
        <dbReference type="Rhea" id="RHEA:13065"/>
        <dbReference type="ChEBI" id="CHEBI:15377"/>
        <dbReference type="ChEBI" id="CHEBI:15378"/>
        <dbReference type="ChEBI" id="CHEBI:30616"/>
        <dbReference type="ChEBI" id="CHEBI:43474"/>
        <dbReference type="ChEBI" id="CHEBI:456216"/>
        <dbReference type="EC" id="5.6.2.3"/>
    </reaction>
</comment>
<feature type="region of interest" description="Disordered" evidence="2">
    <location>
        <begin position="15"/>
        <end position="210"/>
    </location>
</feature>
<evidence type="ECO:0000313" key="6">
    <source>
        <dbReference type="EMBL" id="KIH47525.1"/>
    </source>
</evidence>
<evidence type="ECO:0000256" key="2">
    <source>
        <dbReference type="SAM" id="MobiDB-lite"/>
    </source>
</evidence>
<sequence>MTRWNVFKTIMEPSLEQTSMGTRSRGRPRLHIDSAQRLRNHRQEETVEQRSVRLSANTELQRRRRRTESLEQANTRRLTNAERQRTRRLNETDEQRIARQTANAERQQRRRLSETVEQRSARLLANAERQQRRRQGEDVEERVRRRPANAERQRRRRENEDDEERSARLLADADRQRRLRQRDDSEQRAERLRAAAERYHRRRNASTPTTGVALRSRMRERNYLGRLEHRCSNCGALHFAFEVKPQHPDTFADCCDRGRFNLDLFEDFPEPIKNLFQCGSAASSEERRRQRNFLENIRNFNSSLAMASMGAQVDVPRGRGPYCYRIHGQVYHRIGTLHPNQGEPRQYGQIYILDTEQAAQQRLGNIQNANCDPNLMLFLSEWYAHNNIYAQSFKMMNEVERAEEEAALRENRPPVAIRMIFEENRERGAARGQYAMPTCNEVAVIYVGEENDVPSSRSLAVHLRGSEGTSMINIRDIDKRCDLLTYPLLFPTGRGGWDPSMVDRTGERITQMKYYSYLFSIRDTFNPILHARKLFQQFAVDAYVKIEQNRLNYYRTHQLSLRSDSYRGLIDYLAGEDNYGPPGNRIVLASSHIGSPRAMQQSYQDAMAMVARYGKPTYFLTITCNPQWQEIQENLYEGQTASDRPDLTARVFNGKLKELHDDLFKRNVLGEVEAYVYVIEFQKRGLPHCHMLLIMKSGWKAHTAGDVDNAVSAEIPNREEEPQAFAAVTSYMIHRKCGADDPNSPCMRDGKCSKRFPKQLRDSTSMEVDGSPKYRRRNNATVEINGTLYTDEWIVPTNLYLLTKFNCHVNLEICGTISAVKYLYKYIYKGPDRARVTIEGGTDGNGIPVVDEIRQHLNTRYVCPPQSLYRVFGFSIQEKSHTVYRLAVHLPDYQTIHFVAGQEQQSIDRARTNFTTLTAYFELNQICARVFDGGAPSDMVVDAREFYYHQIPEHFTFTPRHGWKPRRRGGKEIGRMYTVSPRDVERYCLRILLLNTKGKTSFEDLRTVEGRVYETFSDAAKASGFLDDDTYYRQSIQEAAQFQTPSTLRGFFACLLCYCEVVDATELWSEFATAMADDYLNRGLGEAEAIAVAYFDIADRMQLLGRDLAQIVVPPVNQRPSIPEAPINYEHHRFEGARLYETLNTNQRNAADDILTATDRDDQKCFFIDGPGGTGKTYLYTTIYNVAIGQRRKVLCVAWTGIAANLLPGGRTVNSAFKLNMADGNRSSLMKRQQKEARQLAATDIIIWDEISMAPKCALEAVDALLRDIMQNDRPFGGKVFIIGGDFRQVLPIVEHGQREDVVEACVSRSVLWPLFKVHHLEANMRARNAGLGWQRFLLDVGNGNANDEEGRVELREDNLSAENIVTEIFGQEIDPDRTEGLYERAILAPKNVNVRKINDEAMERLRFERPENQRTYKSVDEALYHEGNSGELCPTEYLNSLEPSGMPSHELRLKKGAIVMLLRNLDIASGLCNGTRLK</sequence>
<feature type="domain" description="DNA helicase Pif1-like DEAD-box helicase" evidence="3">
    <location>
        <begin position="1143"/>
        <end position="1349"/>
    </location>
</feature>
<reference evidence="6 7" key="1">
    <citation type="submission" date="2013-12" db="EMBL/GenBank/DDBJ databases">
        <title>Draft genome of the parsitic nematode Ancylostoma duodenale.</title>
        <authorList>
            <person name="Mitreva M."/>
        </authorList>
    </citation>
    <scope>NUCLEOTIDE SEQUENCE [LARGE SCALE GENOMIC DNA]</scope>
    <source>
        <strain evidence="6 7">Zhejiang</strain>
    </source>
</reference>
<comment type="similarity">
    <text evidence="1">Belongs to the helicase family.</text>
</comment>
<dbReference type="GO" id="GO:0016887">
    <property type="term" value="F:ATP hydrolysis activity"/>
    <property type="evidence" value="ECO:0007669"/>
    <property type="project" value="RHEA"/>
</dbReference>
<dbReference type="InterPro" id="IPR027417">
    <property type="entry name" value="P-loop_NTPase"/>
</dbReference>
<dbReference type="InterPro" id="IPR010285">
    <property type="entry name" value="DNA_helicase_pif1-like_DEAD"/>
</dbReference>
<evidence type="ECO:0000256" key="1">
    <source>
        <dbReference type="RuleBase" id="RU363044"/>
    </source>
</evidence>
<feature type="domain" description="DNA helicase Pif1-like 2B" evidence="5">
    <location>
        <begin position="1437"/>
        <end position="1479"/>
    </location>
</feature>
<evidence type="ECO:0000313" key="7">
    <source>
        <dbReference type="Proteomes" id="UP000054047"/>
    </source>
</evidence>
<evidence type="ECO:0000259" key="5">
    <source>
        <dbReference type="Pfam" id="PF21530"/>
    </source>
</evidence>
<dbReference type="GO" id="GO:0006310">
    <property type="term" value="P:DNA recombination"/>
    <property type="evidence" value="ECO:0007669"/>
    <property type="project" value="UniProtKB-KW"/>
</dbReference>
<dbReference type="PANTHER" id="PTHR10492:SF57">
    <property type="entry name" value="ATP-DEPENDENT DNA HELICASE"/>
    <property type="match status" value="1"/>
</dbReference>
<protein>
    <recommendedName>
        <fullName evidence="1">ATP-dependent DNA helicase</fullName>
        <ecNumber evidence="1">5.6.2.3</ecNumber>
    </recommendedName>
</protein>
<keyword evidence="1" id="KW-0547">Nucleotide-binding</keyword>
<feature type="non-terminal residue" evidence="6">
    <location>
        <position position="1479"/>
    </location>
</feature>
<accession>A0A0C2FFX6</accession>
<feature type="domain" description="Helitron helicase-like" evidence="4">
    <location>
        <begin position="514"/>
        <end position="693"/>
    </location>
</feature>